<evidence type="ECO:0000259" key="2">
    <source>
        <dbReference type="Pfam" id="PF01261"/>
    </source>
</evidence>
<dbReference type="InterPro" id="IPR013022">
    <property type="entry name" value="Xyl_isomerase-like_TIM-brl"/>
</dbReference>
<dbReference type="Gene3D" id="3.20.20.150">
    <property type="entry name" value="Divalent-metal-dependent TIM barrel enzymes"/>
    <property type="match status" value="1"/>
</dbReference>
<name>A0A9W8Z621_9PEZI</name>
<dbReference type="EMBL" id="JAPEVB010000001">
    <property type="protein sequence ID" value="KAJ4397499.1"/>
    <property type="molecule type" value="Genomic_DNA"/>
</dbReference>
<dbReference type="Proteomes" id="UP001140453">
    <property type="component" value="Unassembled WGS sequence"/>
</dbReference>
<dbReference type="OrthoDB" id="5360893at2759"/>
<sequence>MPCQLGITSMSLGWAAAGHQIEHKLELAQQYGYKGIELFWDDLRDLALRRFKQTTEDHKLTDPSSEPSHAAQVAAAHHIRQMCQNLDIFIICLQPFLGYEGLKDPVAKQKLMDKLHRWFDLAHILETDMIQIPSSFAPAEHMSDDLSVIVQDLQGIADLGAQQNPPLRFVHEALCFGTRVDLWETSWEVVKRVDRDNFGLCLDSFNIAGRIYADPTSHSCKTQDAEEAVKKSLELMVKDLDMKKVFYIQIVDAERLATPLNTQPFYDATLVPRMNWSRNCRLFYGEEDRGAFLPIREIAETFFHKLGFEGWVSLELFNRRMSDKGADVPEELARRGAISWGKLVRDLKLDVFPPPISISEEGSLVGEDSSVADEVSSPEGCELSDSSEEAFSPA</sequence>
<dbReference type="PANTHER" id="PTHR12110">
    <property type="entry name" value="HYDROXYPYRUVATE ISOMERASE"/>
    <property type="match status" value="1"/>
</dbReference>
<feature type="domain" description="Xylose isomerase-like TIM barrel" evidence="2">
    <location>
        <begin position="25"/>
        <end position="332"/>
    </location>
</feature>
<dbReference type="SUPFAM" id="SSF51658">
    <property type="entry name" value="Xylose isomerase-like"/>
    <property type="match status" value="1"/>
</dbReference>
<evidence type="ECO:0000313" key="3">
    <source>
        <dbReference type="EMBL" id="KAJ4397499.1"/>
    </source>
</evidence>
<evidence type="ECO:0000256" key="1">
    <source>
        <dbReference type="SAM" id="MobiDB-lite"/>
    </source>
</evidence>
<dbReference type="PANTHER" id="PTHR12110:SF21">
    <property type="entry name" value="XYLOSE ISOMERASE-LIKE TIM BARREL DOMAIN-CONTAINING PROTEIN"/>
    <property type="match status" value="1"/>
</dbReference>
<gene>
    <name evidence="3" type="ORF">N0V93_001729</name>
</gene>
<dbReference type="InterPro" id="IPR050312">
    <property type="entry name" value="IolE/XylAMocC-like"/>
</dbReference>
<evidence type="ECO:0000313" key="4">
    <source>
        <dbReference type="Proteomes" id="UP001140453"/>
    </source>
</evidence>
<comment type="caution">
    <text evidence="3">The sequence shown here is derived from an EMBL/GenBank/DDBJ whole genome shotgun (WGS) entry which is preliminary data.</text>
</comment>
<organism evidence="3 4">
    <name type="scientific">Gnomoniopsis smithogilvyi</name>
    <dbReference type="NCBI Taxonomy" id="1191159"/>
    <lineage>
        <taxon>Eukaryota</taxon>
        <taxon>Fungi</taxon>
        <taxon>Dikarya</taxon>
        <taxon>Ascomycota</taxon>
        <taxon>Pezizomycotina</taxon>
        <taxon>Sordariomycetes</taxon>
        <taxon>Sordariomycetidae</taxon>
        <taxon>Diaporthales</taxon>
        <taxon>Gnomoniaceae</taxon>
        <taxon>Gnomoniopsis</taxon>
    </lineage>
</organism>
<protein>
    <recommendedName>
        <fullName evidence="2">Xylose isomerase-like TIM barrel domain-containing protein</fullName>
    </recommendedName>
</protein>
<proteinExistence type="predicted"/>
<reference evidence="3" key="1">
    <citation type="submission" date="2022-10" db="EMBL/GenBank/DDBJ databases">
        <title>Tapping the CABI collections for fungal endophytes: first genome assemblies for Collariella, Neodidymelliopsis, Ascochyta clinopodiicola, Didymella pomorum, Didymosphaeria variabile, Neocosmospora piperis and Neocucurbitaria cava.</title>
        <authorList>
            <person name="Hill R."/>
        </authorList>
    </citation>
    <scope>NUCLEOTIDE SEQUENCE</scope>
    <source>
        <strain evidence="3">IMI 355082</strain>
    </source>
</reference>
<accession>A0A9W8Z621</accession>
<dbReference type="AlphaFoldDB" id="A0A9W8Z621"/>
<feature type="region of interest" description="Disordered" evidence="1">
    <location>
        <begin position="358"/>
        <end position="394"/>
    </location>
</feature>
<dbReference type="InterPro" id="IPR036237">
    <property type="entry name" value="Xyl_isomerase-like_sf"/>
</dbReference>
<dbReference type="Pfam" id="PF01261">
    <property type="entry name" value="AP_endonuc_2"/>
    <property type="match status" value="1"/>
</dbReference>
<keyword evidence="4" id="KW-1185">Reference proteome</keyword>